<dbReference type="PROSITE" id="PS00560">
    <property type="entry name" value="CARBOXYPEPT_SER_HIS"/>
    <property type="match status" value="1"/>
</dbReference>
<evidence type="ECO:0000256" key="1">
    <source>
        <dbReference type="ARBA" id="ARBA00022801"/>
    </source>
</evidence>
<accession>A0A428VVZ0</accession>
<dbReference type="InterPro" id="IPR000073">
    <property type="entry name" value="AB_hydrolase_1"/>
</dbReference>
<sequence length="259" mass="28029">MHGWPQTADAWNKVMGPLAARGWKVIAPDLRGTGDSARATSGYAKDDQAEDMRQLLERLDISTPVRLIGHDIGGMVAFSFARLHPERVARLVLIDLAIPGYGLEQAMDVAHGGKFHFGLFMTPDVPEMLLDGRERNFFKWWFDHLSKAPSNDESVDAATAAYRGRASLTAGFAHYRTLLADGQANRSWGDAGGILSMPVLAVGGEHNAGTRLADALKPVAMDLTPIVIAGSGHFVPEEQPKRLLAVLDSFLGDPEVPHG</sequence>
<dbReference type="InterPro" id="IPR000639">
    <property type="entry name" value="Epox_hydrolase-like"/>
</dbReference>
<dbReference type="EMBL" id="QHHU01000118">
    <property type="protein sequence ID" value="RSM35023.1"/>
    <property type="molecule type" value="Genomic_DNA"/>
</dbReference>
<dbReference type="AlphaFoldDB" id="A0A428VVZ0"/>
<protein>
    <submittedName>
        <fullName evidence="3">Alpha/beta hydrolase</fullName>
    </submittedName>
</protein>
<dbReference type="GO" id="GO:0004185">
    <property type="term" value="F:serine-type carboxypeptidase activity"/>
    <property type="evidence" value="ECO:0007669"/>
    <property type="project" value="InterPro"/>
</dbReference>
<dbReference type="Gene3D" id="3.40.50.1820">
    <property type="entry name" value="alpha/beta hydrolase"/>
    <property type="match status" value="1"/>
</dbReference>
<dbReference type="InterPro" id="IPR050266">
    <property type="entry name" value="AB_hydrolase_sf"/>
</dbReference>
<gene>
    <name evidence="3" type="ORF">DMA12_45965</name>
</gene>
<dbReference type="PRINTS" id="PR00111">
    <property type="entry name" value="ABHYDROLASE"/>
</dbReference>
<proteinExistence type="predicted"/>
<organism evidence="3 4">
    <name type="scientific">Amycolatopsis balhimycina DSM 5908</name>
    <dbReference type="NCBI Taxonomy" id="1081091"/>
    <lineage>
        <taxon>Bacteria</taxon>
        <taxon>Bacillati</taxon>
        <taxon>Actinomycetota</taxon>
        <taxon>Actinomycetes</taxon>
        <taxon>Pseudonocardiales</taxon>
        <taxon>Pseudonocardiaceae</taxon>
        <taxon>Amycolatopsis</taxon>
    </lineage>
</organism>
<dbReference type="Pfam" id="PF00561">
    <property type="entry name" value="Abhydrolase_1"/>
    <property type="match status" value="1"/>
</dbReference>
<evidence type="ECO:0000259" key="2">
    <source>
        <dbReference type="Pfam" id="PF00561"/>
    </source>
</evidence>
<dbReference type="OrthoDB" id="3507586at2"/>
<keyword evidence="1 3" id="KW-0378">Hydrolase</keyword>
<dbReference type="GO" id="GO:0016020">
    <property type="term" value="C:membrane"/>
    <property type="evidence" value="ECO:0007669"/>
    <property type="project" value="TreeGrafter"/>
</dbReference>
<dbReference type="PANTHER" id="PTHR43798">
    <property type="entry name" value="MONOACYLGLYCEROL LIPASE"/>
    <property type="match status" value="1"/>
</dbReference>
<dbReference type="PRINTS" id="PR00412">
    <property type="entry name" value="EPOXHYDRLASE"/>
</dbReference>
<feature type="domain" description="AB hydrolase-1" evidence="2">
    <location>
        <begin position="2"/>
        <end position="239"/>
    </location>
</feature>
<reference evidence="3 4" key="1">
    <citation type="submission" date="2018-05" db="EMBL/GenBank/DDBJ databases">
        <title>Evolution of GPA BGCs.</title>
        <authorList>
            <person name="Waglechner N."/>
            <person name="Wright G.D."/>
        </authorList>
    </citation>
    <scope>NUCLEOTIDE SEQUENCE [LARGE SCALE GENOMIC DNA]</scope>
    <source>
        <strain evidence="3 4">DSM 5908</strain>
    </source>
</reference>
<dbReference type="InterPro" id="IPR033124">
    <property type="entry name" value="Ser_caboxypep_his_AS"/>
</dbReference>
<dbReference type="SUPFAM" id="SSF53474">
    <property type="entry name" value="alpha/beta-Hydrolases"/>
    <property type="match status" value="1"/>
</dbReference>
<comment type="caution">
    <text evidence="3">The sequence shown here is derived from an EMBL/GenBank/DDBJ whole genome shotgun (WGS) entry which is preliminary data.</text>
</comment>
<evidence type="ECO:0000313" key="4">
    <source>
        <dbReference type="Proteomes" id="UP000286716"/>
    </source>
</evidence>
<keyword evidence="4" id="KW-1185">Reference proteome</keyword>
<name>A0A428VVZ0_AMYBA</name>
<dbReference type="PANTHER" id="PTHR43798:SF31">
    <property type="entry name" value="AB HYDROLASE SUPERFAMILY PROTEIN YCLE"/>
    <property type="match status" value="1"/>
</dbReference>
<dbReference type="InterPro" id="IPR029058">
    <property type="entry name" value="AB_hydrolase_fold"/>
</dbReference>
<evidence type="ECO:0000313" key="3">
    <source>
        <dbReference type="EMBL" id="RSM35023.1"/>
    </source>
</evidence>
<dbReference type="Proteomes" id="UP000286716">
    <property type="component" value="Unassembled WGS sequence"/>
</dbReference>